<feature type="transmembrane region" description="Helical" evidence="1">
    <location>
        <begin position="30"/>
        <end position="51"/>
    </location>
</feature>
<name>A0ABV2H1S0_9HYPH</name>
<sequence length="201" mass="22176">MPHPHDTSGEACTPGRRCLPLKPLLHSRDGAAAIEFALLAIPYFLIVFAIIETFIAFTGEQLIGNAVDTMSRKLRTGQITAENTDEAAFRTQFCDEIAILIQCSGAKDNKLILDVRSFSTFADIPKTIPRKGNERFGDLAAVDVYEPGGAASINMLRAYYRWEIITDLVRPYISTIRPSDGSRGDFLIVATAAFKNENYAK</sequence>
<evidence type="ECO:0000256" key="1">
    <source>
        <dbReference type="SAM" id="Phobius"/>
    </source>
</evidence>
<accession>A0ABV2H1S0</accession>
<dbReference type="RefSeq" id="WP_247242630.1">
    <property type="nucleotide sequence ID" value="NZ_JALJRA010000002.1"/>
</dbReference>
<organism evidence="3 4">
    <name type="scientific">Pseudorhizobium tarimense</name>
    <dbReference type="NCBI Taxonomy" id="1079109"/>
    <lineage>
        <taxon>Bacteria</taxon>
        <taxon>Pseudomonadati</taxon>
        <taxon>Pseudomonadota</taxon>
        <taxon>Alphaproteobacteria</taxon>
        <taxon>Hyphomicrobiales</taxon>
        <taxon>Rhizobiaceae</taxon>
        <taxon>Rhizobium/Agrobacterium group</taxon>
        <taxon>Pseudorhizobium</taxon>
    </lineage>
</organism>
<dbReference type="EMBL" id="JBEPLJ010000002">
    <property type="protein sequence ID" value="MET3584478.1"/>
    <property type="molecule type" value="Genomic_DNA"/>
</dbReference>
<keyword evidence="1" id="KW-1133">Transmembrane helix</keyword>
<comment type="caution">
    <text evidence="3">The sequence shown here is derived from an EMBL/GenBank/DDBJ whole genome shotgun (WGS) entry which is preliminary data.</text>
</comment>
<proteinExistence type="predicted"/>
<dbReference type="Pfam" id="PF07811">
    <property type="entry name" value="TadE"/>
    <property type="match status" value="1"/>
</dbReference>
<keyword evidence="1" id="KW-0812">Transmembrane</keyword>
<evidence type="ECO:0000313" key="3">
    <source>
        <dbReference type="EMBL" id="MET3584478.1"/>
    </source>
</evidence>
<dbReference type="InterPro" id="IPR012495">
    <property type="entry name" value="TadE-like_dom"/>
</dbReference>
<keyword evidence="1" id="KW-0472">Membrane</keyword>
<gene>
    <name evidence="3" type="ORF">ABID21_000573</name>
</gene>
<evidence type="ECO:0000259" key="2">
    <source>
        <dbReference type="Pfam" id="PF07811"/>
    </source>
</evidence>
<reference evidence="3 4" key="1">
    <citation type="submission" date="2024-06" db="EMBL/GenBank/DDBJ databases">
        <title>Genomic Encyclopedia of Type Strains, Phase IV (KMG-IV): sequencing the most valuable type-strain genomes for metagenomic binning, comparative biology and taxonomic classification.</title>
        <authorList>
            <person name="Goeker M."/>
        </authorList>
    </citation>
    <scope>NUCLEOTIDE SEQUENCE [LARGE SCALE GENOMIC DNA]</scope>
    <source>
        <strain evidence="3 4">DSM 105042</strain>
    </source>
</reference>
<protein>
    <submittedName>
        <fullName evidence="3">Flp pilus assembly protein TadG</fullName>
    </submittedName>
</protein>
<feature type="domain" description="TadE-like" evidence="2">
    <location>
        <begin position="30"/>
        <end position="69"/>
    </location>
</feature>
<evidence type="ECO:0000313" key="4">
    <source>
        <dbReference type="Proteomes" id="UP001549031"/>
    </source>
</evidence>
<dbReference type="Proteomes" id="UP001549031">
    <property type="component" value="Unassembled WGS sequence"/>
</dbReference>
<keyword evidence="4" id="KW-1185">Reference proteome</keyword>